<evidence type="ECO:0000313" key="2">
    <source>
        <dbReference type="Proteomes" id="UP001251528"/>
    </source>
</evidence>
<dbReference type="AlphaFoldDB" id="A0AAJ0CVK5"/>
<keyword evidence="2" id="KW-1185">Reference proteome</keyword>
<proteinExistence type="predicted"/>
<accession>A0AAJ0CVK5</accession>
<organism evidence="1 2">
    <name type="scientific">Conoideocrella luteorostrata</name>
    <dbReference type="NCBI Taxonomy" id="1105319"/>
    <lineage>
        <taxon>Eukaryota</taxon>
        <taxon>Fungi</taxon>
        <taxon>Dikarya</taxon>
        <taxon>Ascomycota</taxon>
        <taxon>Pezizomycotina</taxon>
        <taxon>Sordariomycetes</taxon>
        <taxon>Hypocreomycetidae</taxon>
        <taxon>Hypocreales</taxon>
        <taxon>Clavicipitaceae</taxon>
        <taxon>Conoideocrella</taxon>
    </lineage>
</organism>
<evidence type="ECO:0000313" key="1">
    <source>
        <dbReference type="EMBL" id="KAK2603995.1"/>
    </source>
</evidence>
<protein>
    <submittedName>
        <fullName evidence="1">Uncharacterized protein</fullName>
    </submittedName>
</protein>
<dbReference type="Proteomes" id="UP001251528">
    <property type="component" value="Unassembled WGS sequence"/>
</dbReference>
<name>A0AAJ0CVK5_9HYPO</name>
<gene>
    <name evidence="1" type="ORF">QQS21_003831</name>
</gene>
<sequence>MSDAKLMRYTDNDTRVTVLNGAVEGRLVSHPDRSFALEISLDLEKGKEFFVKKPPLHFHMQEEYIESIQGTLGLEIEGREIVLNPKDGRYPIKPFVDHRSYPMPLSDQKDGGTVVKFLLSGKKTDEIFELNPVFFENWYKYQDQFVVHGEKLSFIQLFSTFDAGGTYVSLPPWVPFGQSISMAIGVVVGRWLGGILGYQPFYRKWTTDWDLACSKMETSFFQRRFADRSLKKNE</sequence>
<reference evidence="1" key="1">
    <citation type="submission" date="2023-06" db="EMBL/GenBank/DDBJ databases">
        <title>Conoideocrella luteorostrata (Hypocreales: Clavicipitaceae), a potential biocontrol fungus for elongate hemlock scale in United States Christmas tree production areas.</title>
        <authorList>
            <person name="Barrett H."/>
            <person name="Lovett B."/>
            <person name="Macias A.M."/>
            <person name="Stajich J.E."/>
            <person name="Kasson M.T."/>
        </authorList>
    </citation>
    <scope>NUCLEOTIDE SEQUENCE</scope>
    <source>
        <strain evidence="1">ARSEF 14590</strain>
    </source>
</reference>
<comment type="caution">
    <text evidence="1">The sequence shown here is derived from an EMBL/GenBank/DDBJ whole genome shotgun (WGS) entry which is preliminary data.</text>
</comment>
<dbReference type="EMBL" id="JASWJB010000052">
    <property type="protein sequence ID" value="KAK2603995.1"/>
    <property type="molecule type" value="Genomic_DNA"/>
</dbReference>